<feature type="region of interest" description="Disordered" evidence="1">
    <location>
        <begin position="305"/>
        <end position="405"/>
    </location>
</feature>
<feature type="compositionally biased region" description="Low complexity" evidence="1">
    <location>
        <begin position="391"/>
        <end position="401"/>
    </location>
</feature>
<dbReference type="Proteomes" id="UP000780801">
    <property type="component" value="Unassembled WGS sequence"/>
</dbReference>
<name>A0A9P6KGC4_9FUNG</name>
<evidence type="ECO:0000313" key="3">
    <source>
        <dbReference type="Proteomes" id="UP000780801"/>
    </source>
</evidence>
<dbReference type="OrthoDB" id="2450054at2759"/>
<keyword evidence="3" id="KW-1185">Reference proteome</keyword>
<comment type="caution">
    <text evidence="2">The sequence shown here is derived from an EMBL/GenBank/DDBJ whole genome shotgun (WGS) entry which is preliminary data.</text>
</comment>
<feature type="compositionally biased region" description="Low complexity" evidence="1">
    <location>
        <begin position="337"/>
        <end position="352"/>
    </location>
</feature>
<protein>
    <submittedName>
        <fullName evidence="2">Uncharacterized protein</fullName>
    </submittedName>
</protein>
<proteinExistence type="predicted"/>
<accession>A0A9P6KGC4</accession>
<organism evidence="2 3">
    <name type="scientific">Lunasporangiospora selenospora</name>
    <dbReference type="NCBI Taxonomy" id="979761"/>
    <lineage>
        <taxon>Eukaryota</taxon>
        <taxon>Fungi</taxon>
        <taxon>Fungi incertae sedis</taxon>
        <taxon>Mucoromycota</taxon>
        <taxon>Mortierellomycotina</taxon>
        <taxon>Mortierellomycetes</taxon>
        <taxon>Mortierellales</taxon>
        <taxon>Mortierellaceae</taxon>
        <taxon>Lunasporangiospora</taxon>
    </lineage>
</organism>
<evidence type="ECO:0000313" key="2">
    <source>
        <dbReference type="EMBL" id="KAF9583692.1"/>
    </source>
</evidence>
<feature type="compositionally biased region" description="Low complexity" evidence="1">
    <location>
        <begin position="108"/>
        <end position="127"/>
    </location>
</feature>
<reference evidence="2" key="1">
    <citation type="journal article" date="2020" name="Fungal Divers.">
        <title>Resolving the Mortierellaceae phylogeny through synthesis of multi-gene phylogenetics and phylogenomics.</title>
        <authorList>
            <person name="Vandepol N."/>
            <person name="Liber J."/>
            <person name="Desiro A."/>
            <person name="Na H."/>
            <person name="Kennedy M."/>
            <person name="Barry K."/>
            <person name="Grigoriev I.V."/>
            <person name="Miller A.N."/>
            <person name="O'Donnell K."/>
            <person name="Stajich J.E."/>
            <person name="Bonito G."/>
        </authorList>
    </citation>
    <scope>NUCLEOTIDE SEQUENCE</scope>
    <source>
        <strain evidence="2">KOD1015</strain>
    </source>
</reference>
<dbReference type="EMBL" id="JAABOA010000623">
    <property type="protein sequence ID" value="KAF9583692.1"/>
    <property type="molecule type" value="Genomic_DNA"/>
</dbReference>
<feature type="region of interest" description="Disordered" evidence="1">
    <location>
        <begin position="28"/>
        <end position="81"/>
    </location>
</feature>
<dbReference type="AlphaFoldDB" id="A0A9P6KGC4"/>
<feature type="region of interest" description="Disordered" evidence="1">
    <location>
        <begin position="99"/>
        <end position="133"/>
    </location>
</feature>
<feature type="region of interest" description="Disordered" evidence="1">
    <location>
        <begin position="144"/>
        <end position="163"/>
    </location>
</feature>
<feature type="region of interest" description="Disordered" evidence="1">
    <location>
        <begin position="262"/>
        <end position="282"/>
    </location>
</feature>
<feature type="compositionally biased region" description="Polar residues" evidence="1">
    <location>
        <begin position="366"/>
        <end position="383"/>
    </location>
</feature>
<feature type="compositionally biased region" description="Low complexity" evidence="1">
    <location>
        <begin position="37"/>
        <end position="62"/>
    </location>
</feature>
<gene>
    <name evidence="2" type="ORF">BGW38_008841</name>
</gene>
<sequence length="483" mass="50663">MTPAMAGLLSSNGCIAIPQEILDPNYKSPTFRIKNWSPPSSTPSTKASSCSSHSASSLSTTPLGSPQVSLESGHGSDGAVEPLSSFRFNFTSQRFHAAVQASLDKSRPSTGPSTAPTTTTTCNSNTAKNRGAGLDSLQSSISTEAVPHPANNHNNSNKTGGLDVQKSAACPELRLSENDHSVPSMSRVVVDNKDKVIEEKECLNAHPPPLPLPHGRSATTPAEIKIESRIRDERGVVAKDDKLRGQNPGTSSTALVNAKKTTAVDVKEPSQPTLASKESMPVEEKIHLCTDSLETPNKESLLAKSSTASLLAHPERDATGVVQKPARQLTPPRSVESSSSLSSLSSSPPSFSKGDIQKSAPVSPFPRSTTSESTLAQSTSSMSPVYKHAPTNATATTTNTTKSNLSSINSPLYKVLSCSALESTTTKSHSTTSTPVSAQSPFLSLPGTKTAPSSPKAPVGLGPIMSLRSYPWDAALGHRVLIR</sequence>
<evidence type="ECO:0000256" key="1">
    <source>
        <dbReference type="SAM" id="MobiDB-lite"/>
    </source>
</evidence>